<sequence length="221" mass="25823">VGLVIAILLAVCLPLYAKRHLTERKQNLIGSTLGWLVAGAYLSWAVLEMFAGTFSVKLHLPFHLCRAANLMLPFVMMKRSYRAYEVLYFWGLSAMLQASLSPDIYAGFPHYHFIRFWLAHNLMVVAIIYATVVYDMRPTWQSLWRAFGALFIFFIVTIPVNLILDANYFWILKKPPTASLLDYFGPWPWYLLTTTFFAFVHFYLVYLPFQLRDKGIRFVRQ</sequence>
<reference evidence="2" key="1">
    <citation type="submission" date="2018-05" db="EMBL/GenBank/DDBJ databases">
        <authorList>
            <person name="Lanie J.A."/>
            <person name="Ng W.-L."/>
            <person name="Kazmierczak K.M."/>
            <person name="Andrzejewski T.M."/>
            <person name="Davidsen T.M."/>
            <person name="Wayne K.J."/>
            <person name="Tettelin H."/>
            <person name="Glass J.I."/>
            <person name="Rusch D."/>
            <person name="Podicherti R."/>
            <person name="Tsui H.-C.T."/>
            <person name="Winkler M.E."/>
        </authorList>
    </citation>
    <scope>NUCLEOTIDE SEQUENCE</scope>
</reference>
<dbReference type="EMBL" id="UINC01005218">
    <property type="protein sequence ID" value="SVA19883.1"/>
    <property type="molecule type" value="Genomic_DNA"/>
</dbReference>
<protein>
    <recommendedName>
        <fullName evidence="3">TIGR02206 family membrane protein</fullName>
    </recommendedName>
</protein>
<keyword evidence="1" id="KW-0472">Membrane</keyword>
<feature type="transmembrane region" description="Helical" evidence="1">
    <location>
        <begin position="189"/>
        <end position="209"/>
    </location>
</feature>
<evidence type="ECO:0000256" key="1">
    <source>
        <dbReference type="SAM" id="Phobius"/>
    </source>
</evidence>
<organism evidence="2">
    <name type="scientific">marine metagenome</name>
    <dbReference type="NCBI Taxonomy" id="408172"/>
    <lineage>
        <taxon>unclassified sequences</taxon>
        <taxon>metagenomes</taxon>
        <taxon>ecological metagenomes</taxon>
    </lineage>
</organism>
<evidence type="ECO:0008006" key="3">
    <source>
        <dbReference type="Google" id="ProtNLM"/>
    </source>
</evidence>
<feature type="non-terminal residue" evidence="2">
    <location>
        <position position="1"/>
    </location>
</feature>
<dbReference type="NCBIfam" id="TIGR02206">
    <property type="entry name" value="intg_mem_TP0381"/>
    <property type="match status" value="1"/>
</dbReference>
<dbReference type="Pfam" id="PF14808">
    <property type="entry name" value="TMEM164"/>
    <property type="match status" value="1"/>
</dbReference>
<accession>A0A381U0B3</accession>
<evidence type="ECO:0000313" key="2">
    <source>
        <dbReference type="EMBL" id="SVA19883.1"/>
    </source>
</evidence>
<proteinExistence type="predicted"/>
<name>A0A381U0B3_9ZZZZ</name>
<feature type="transmembrane region" description="Helical" evidence="1">
    <location>
        <begin position="33"/>
        <end position="56"/>
    </location>
</feature>
<keyword evidence="1" id="KW-1133">Transmembrane helix</keyword>
<feature type="transmembrane region" description="Helical" evidence="1">
    <location>
        <begin position="114"/>
        <end position="134"/>
    </location>
</feature>
<feature type="transmembrane region" description="Helical" evidence="1">
    <location>
        <begin position="86"/>
        <end position="108"/>
    </location>
</feature>
<keyword evidence="1" id="KW-0812">Transmembrane</keyword>
<feature type="transmembrane region" description="Helical" evidence="1">
    <location>
        <begin position="146"/>
        <end position="169"/>
    </location>
</feature>
<dbReference type="AlphaFoldDB" id="A0A381U0B3"/>
<gene>
    <name evidence="2" type="ORF">METZ01_LOCUS72737</name>
</gene>
<dbReference type="InterPro" id="IPR011737">
    <property type="entry name" value="CHP02206_TP0381"/>
</dbReference>